<feature type="region of interest" description="Disordered" evidence="1">
    <location>
        <begin position="1"/>
        <end position="26"/>
    </location>
</feature>
<dbReference type="RefSeq" id="WP_345263219.1">
    <property type="nucleotide sequence ID" value="NZ_BAABIM010000001.1"/>
</dbReference>
<proteinExistence type="predicted"/>
<protein>
    <submittedName>
        <fullName evidence="2">Uncharacterized protein</fullName>
    </submittedName>
</protein>
<evidence type="ECO:0000256" key="1">
    <source>
        <dbReference type="SAM" id="MobiDB-lite"/>
    </source>
</evidence>
<evidence type="ECO:0000313" key="2">
    <source>
        <dbReference type="EMBL" id="GAA4674691.1"/>
    </source>
</evidence>
<name>A0ABP8VX65_9ACTN</name>
<dbReference type="Proteomes" id="UP001500621">
    <property type="component" value="Unassembled WGS sequence"/>
</dbReference>
<comment type="caution">
    <text evidence="2">The sequence shown here is derived from an EMBL/GenBank/DDBJ whole genome shotgun (WGS) entry which is preliminary data.</text>
</comment>
<reference evidence="3" key="1">
    <citation type="journal article" date="2019" name="Int. J. Syst. Evol. Microbiol.">
        <title>The Global Catalogue of Microorganisms (GCM) 10K type strain sequencing project: providing services to taxonomists for standard genome sequencing and annotation.</title>
        <authorList>
            <consortium name="The Broad Institute Genomics Platform"/>
            <consortium name="The Broad Institute Genome Sequencing Center for Infectious Disease"/>
            <person name="Wu L."/>
            <person name="Ma J."/>
        </authorList>
    </citation>
    <scope>NUCLEOTIDE SEQUENCE [LARGE SCALE GENOMIC DNA]</scope>
    <source>
        <strain evidence="3">JCM 18127</strain>
    </source>
</reference>
<accession>A0ABP8VX65</accession>
<gene>
    <name evidence="2" type="ORF">GCM10023226_09840</name>
</gene>
<organism evidence="2 3">
    <name type="scientific">Nocardioides nanhaiensis</name>
    <dbReference type="NCBI Taxonomy" id="1476871"/>
    <lineage>
        <taxon>Bacteria</taxon>
        <taxon>Bacillati</taxon>
        <taxon>Actinomycetota</taxon>
        <taxon>Actinomycetes</taxon>
        <taxon>Propionibacteriales</taxon>
        <taxon>Nocardioidaceae</taxon>
        <taxon>Nocardioides</taxon>
    </lineage>
</organism>
<dbReference type="EMBL" id="BAABIM010000001">
    <property type="protein sequence ID" value="GAA4674691.1"/>
    <property type="molecule type" value="Genomic_DNA"/>
</dbReference>
<evidence type="ECO:0000313" key="3">
    <source>
        <dbReference type="Proteomes" id="UP001500621"/>
    </source>
</evidence>
<sequence length="73" mass="7714">MDDAAADPDPLTAALRDTPPPAVQALPPQLRERLATQVRAGRARQRRLGEEAVASALKGVPLPVRGLVRKAIG</sequence>
<keyword evidence="3" id="KW-1185">Reference proteome</keyword>
<feature type="compositionally biased region" description="Low complexity" evidence="1">
    <location>
        <begin position="7"/>
        <end position="26"/>
    </location>
</feature>